<dbReference type="AlphaFoldDB" id="A0A0U5F5G0"/>
<name>A0A0U5F5G0_9PROT</name>
<dbReference type="EMBL" id="LN609302">
    <property type="protein sequence ID" value="CEF56798.1"/>
    <property type="molecule type" value="Genomic_DNA"/>
</dbReference>
<protein>
    <submittedName>
        <fullName evidence="1">Uncharacterized protein</fullName>
    </submittedName>
</protein>
<gene>
    <name evidence="1" type="ORF">AGA_2187</name>
</gene>
<evidence type="ECO:0000313" key="2">
    <source>
        <dbReference type="Proteomes" id="UP000068250"/>
    </source>
</evidence>
<organism evidence="1 2">
    <name type="scientific">Acetobacter ghanensis</name>
    <dbReference type="NCBI Taxonomy" id="431306"/>
    <lineage>
        <taxon>Bacteria</taxon>
        <taxon>Pseudomonadati</taxon>
        <taxon>Pseudomonadota</taxon>
        <taxon>Alphaproteobacteria</taxon>
        <taxon>Acetobacterales</taxon>
        <taxon>Acetobacteraceae</taxon>
        <taxon>Acetobacter</taxon>
    </lineage>
</organism>
<reference evidence="2" key="1">
    <citation type="submission" date="2014-09" db="EMBL/GenBank/DDBJ databases">
        <authorList>
            <person name="Illeghems K.G."/>
        </authorList>
    </citation>
    <scope>NUCLEOTIDE SEQUENCE [LARGE SCALE GENOMIC DNA]</scope>
    <source>
        <strain evidence="2">LMG 23848T</strain>
    </source>
</reference>
<accession>A0A0U5F5G0</accession>
<dbReference type="STRING" id="431306.AGA_2187"/>
<dbReference type="Proteomes" id="UP000068250">
    <property type="component" value="Chromosome I"/>
</dbReference>
<evidence type="ECO:0000313" key="1">
    <source>
        <dbReference type="EMBL" id="CEF56798.1"/>
    </source>
</evidence>
<sequence>MNTRKKPSAVHSSVMTFHDTGSMLAAWGCRSTVLFA</sequence>
<proteinExistence type="predicted"/>
<dbReference type="PATRIC" id="fig|431306.5.peg.2256"/>